<evidence type="ECO:0000313" key="17">
    <source>
        <dbReference type="Proteomes" id="UP000268313"/>
    </source>
</evidence>
<dbReference type="CDD" id="cd00082">
    <property type="entry name" value="HisKA"/>
    <property type="match status" value="1"/>
</dbReference>
<feature type="domain" description="Histidine kinase" evidence="13">
    <location>
        <begin position="436"/>
        <end position="651"/>
    </location>
</feature>
<dbReference type="SUPFAM" id="SSF47384">
    <property type="entry name" value="Homodimeric domain of signal transducing histidine kinase"/>
    <property type="match status" value="1"/>
</dbReference>
<dbReference type="EMBL" id="RAWE01000106">
    <property type="protein sequence ID" value="RKG99799.1"/>
    <property type="molecule type" value="Genomic_DNA"/>
</dbReference>
<dbReference type="InterPro" id="IPR036890">
    <property type="entry name" value="HATPase_C_sf"/>
</dbReference>
<dbReference type="PROSITE" id="PS50113">
    <property type="entry name" value="PAC"/>
    <property type="match status" value="2"/>
</dbReference>
<keyword evidence="11" id="KW-0902">Two-component regulatory system</keyword>
<dbReference type="SUPFAM" id="SSF55785">
    <property type="entry name" value="PYP-like sensor domain (PAS domain)"/>
    <property type="match status" value="3"/>
</dbReference>
<dbReference type="NCBIfam" id="TIGR00229">
    <property type="entry name" value="sensory_box"/>
    <property type="match status" value="2"/>
</dbReference>
<evidence type="ECO:0000259" key="15">
    <source>
        <dbReference type="PROSITE" id="PS50113"/>
    </source>
</evidence>
<dbReference type="Pfam" id="PF08448">
    <property type="entry name" value="PAS_4"/>
    <property type="match status" value="1"/>
</dbReference>
<dbReference type="EC" id="2.7.13.3" evidence="3"/>
<feature type="domain" description="PAS" evidence="14">
    <location>
        <begin position="138"/>
        <end position="184"/>
    </location>
</feature>
<dbReference type="PRINTS" id="PR00344">
    <property type="entry name" value="BCTRLSENSOR"/>
</dbReference>
<keyword evidence="6" id="KW-0812">Transmembrane</keyword>
<dbReference type="RefSeq" id="WP_120605163.1">
    <property type="nucleotide sequence ID" value="NZ_JABFJX010000079.1"/>
</dbReference>
<dbReference type="PROSITE" id="PS50112">
    <property type="entry name" value="PAS"/>
    <property type="match status" value="2"/>
</dbReference>
<evidence type="ECO:0000256" key="5">
    <source>
        <dbReference type="ARBA" id="ARBA00022679"/>
    </source>
</evidence>
<evidence type="ECO:0000256" key="7">
    <source>
        <dbReference type="ARBA" id="ARBA00022741"/>
    </source>
</evidence>
<dbReference type="InterPro" id="IPR035965">
    <property type="entry name" value="PAS-like_dom_sf"/>
</dbReference>
<evidence type="ECO:0000259" key="14">
    <source>
        <dbReference type="PROSITE" id="PS50112"/>
    </source>
</evidence>
<evidence type="ECO:0000259" key="13">
    <source>
        <dbReference type="PROSITE" id="PS50109"/>
    </source>
</evidence>
<evidence type="ECO:0000256" key="4">
    <source>
        <dbReference type="ARBA" id="ARBA00022553"/>
    </source>
</evidence>
<dbReference type="InterPro" id="IPR013767">
    <property type="entry name" value="PAS_fold"/>
</dbReference>
<dbReference type="GO" id="GO:0006355">
    <property type="term" value="P:regulation of DNA-templated transcription"/>
    <property type="evidence" value="ECO:0007669"/>
    <property type="project" value="InterPro"/>
</dbReference>
<accession>A0A3A8JVT9</accession>
<gene>
    <name evidence="16" type="ORF">D7X32_25460</name>
</gene>
<comment type="subcellular location">
    <subcellularLocation>
        <location evidence="2">Membrane</location>
        <topology evidence="2">Multi-pass membrane protein</topology>
    </subcellularLocation>
</comment>
<dbReference type="InterPro" id="IPR050351">
    <property type="entry name" value="BphY/WalK/GraS-like"/>
</dbReference>
<name>A0A3A8JVT9_9BACT</name>
<comment type="catalytic activity">
    <reaction evidence="1">
        <text>ATP + protein L-histidine = ADP + protein N-phospho-L-histidine.</text>
        <dbReference type="EC" id="2.7.13.3"/>
    </reaction>
</comment>
<dbReference type="FunFam" id="3.30.565.10:FF:000006">
    <property type="entry name" value="Sensor histidine kinase WalK"/>
    <property type="match status" value="1"/>
</dbReference>
<dbReference type="Pfam" id="PF00512">
    <property type="entry name" value="HisKA"/>
    <property type="match status" value="1"/>
</dbReference>
<dbReference type="GO" id="GO:0030295">
    <property type="term" value="F:protein kinase activator activity"/>
    <property type="evidence" value="ECO:0007669"/>
    <property type="project" value="TreeGrafter"/>
</dbReference>
<feature type="domain" description="PAS" evidence="14">
    <location>
        <begin position="10"/>
        <end position="65"/>
    </location>
</feature>
<protein>
    <recommendedName>
        <fullName evidence="3">histidine kinase</fullName>
        <ecNumber evidence="3">2.7.13.3</ecNumber>
    </recommendedName>
</protein>
<sequence>MECTHAGQNTDVLFRFLVQSAKDRAIFGIDLQGHIISWNPGAEHIKGWRADEVLGQHFRMLFPEDYRQQGLPESELQEAFQTGHFQGEEPRLRKDGSLFIAEVDLWLLRDDTDHPCGFVKVTQDVTERKQAEAALRQSEARLSAILASLDEGVTLHDEHGTIRFANTAAEELLGLSANHLLGRTPFDPRWGAIREDGSPYSGEEHPHMHALRTGESVAGAVVGIHHAGGNRIWLSVNARPLRTPGDHITGAVSSFIDITARKQAEEERADLLARERAAHAEAEAERHKLYAIFEQAPVGIAIFRGPRHVVQYANAVQCRFWERRYEEVLGRPFIEVLPEELGPSVIATACDPVFQKGEARVFTEERFQFTRRDTAERVERYFNFTHVPMRDRDGTVEGFMAVAWDATDAVKSHQRAAVLTQQLQDRVNFEQQLIGIVSHDLRTPLNAIHLTVSAMARREELDARTAQSVLRIQSAVHRAVRLVGDLLDFTQARLGGGIPIAPRAADLHQVARQVLDQVDAAHPGRTLRVQERGDATGEWDSERIAQVVQNLVTNALKYSPESSPVQVKTRGEEGWVCLSVHNQGPPIPPEKLPSIFEPLQRATSEVDSTGRSVGLGLYIVKQLVEAHGGTVAFTSTLKEGTTFTVRLPRSRPAATGSRGQ</sequence>
<dbReference type="SMART" id="SM00086">
    <property type="entry name" value="PAC"/>
    <property type="match status" value="3"/>
</dbReference>
<dbReference type="Pfam" id="PF02518">
    <property type="entry name" value="HATPase_c"/>
    <property type="match status" value="1"/>
</dbReference>
<keyword evidence="9" id="KW-0067">ATP-binding</keyword>
<proteinExistence type="predicted"/>
<dbReference type="Gene3D" id="3.30.450.20">
    <property type="entry name" value="PAS domain"/>
    <property type="match status" value="3"/>
</dbReference>
<dbReference type="AlphaFoldDB" id="A0A3A8JVT9"/>
<reference evidence="17" key="1">
    <citation type="submission" date="2018-09" db="EMBL/GenBank/DDBJ databases">
        <authorList>
            <person name="Livingstone P.G."/>
            <person name="Whitworth D.E."/>
        </authorList>
    </citation>
    <scope>NUCLEOTIDE SEQUENCE [LARGE SCALE GENOMIC DNA]</scope>
    <source>
        <strain evidence="17">CA043D</strain>
    </source>
</reference>
<dbReference type="SMART" id="SM00388">
    <property type="entry name" value="HisKA"/>
    <property type="match status" value="1"/>
</dbReference>
<evidence type="ECO:0000256" key="8">
    <source>
        <dbReference type="ARBA" id="ARBA00022777"/>
    </source>
</evidence>
<dbReference type="InterPro" id="IPR000014">
    <property type="entry name" value="PAS"/>
</dbReference>
<evidence type="ECO:0000256" key="9">
    <source>
        <dbReference type="ARBA" id="ARBA00022840"/>
    </source>
</evidence>
<dbReference type="Gene3D" id="1.10.287.130">
    <property type="match status" value="1"/>
</dbReference>
<dbReference type="GO" id="GO:0000156">
    <property type="term" value="F:phosphorelay response regulator activity"/>
    <property type="evidence" value="ECO:0007669"/>
    <property type="project" value="TreeGrafter"/>
</dbReference>
<evidence type="ECO:0000256" key="2">
    <source>
        <dbReference type="ARBA" id="ARBA00004141"/>
    </source>
</evidence>
<dbReference type="CDD" id="cd00075">
    <property type="entry name" value="HATPase"/>
    <property type="match status" value="1"/>
</dbReference>
<keyword evidence="7" id="KW-0547">Nucleotide-binding</keyword>
<keyword evidence="17" id="KW-1185">Reference proteome</keyword>
<keyword evidence="12" id="KW-0472">Membrane</keyword>
<dbReference type="InterPro" id="IPR001610">
    <property type="entry name" value="PAC"/>
</dbReference>
<dbReference type="SMART" id="SM00387">
    <property type="entry name" value="HATPase_c"/>
    <property type="match status" value="1"/>
</dbReference>
<dbReference type="OrthoDB" id="9787818at2"/>
<dbReference type="GO" id="GO:0000155">
    <property type="term" value="F:phosphorelay sensor kinase activity"/>
    <property type="evidence" value="ECO:0007669"/>
    <property type="project" value="InterPro"/>
</dbReference>
<dbReference type="PANTHER" id="PTHR42878:SF7">
    <property type="entry name" value="SENSOR HISTIDINE KINASE GLRK"/>
    <property type="match status" value="1"/>
</dbReference>
<dbReference type="InterPro" id="IPR013656">
    <property type="entry name" value="PAS_4"/>
</dbReference>
<dbReference type="InterPro" id="IPR003594">
    <property type="entry name" value="HATPase_dom"/>
</dbReference>
<comment type="caution">
    <text evidence="16">The sequence shown here is derived from an EMBL/GenBank/DDBJ whole genome shotgun (WGS) entry which is preliminary data.</text>
</comment>
<evidence type="ECO:0000256" key="1">
    <source>
        <dbReference type="ARBA" id="ARBA00000085"/>
    </source>
</evidence>
<keyword evidence="10" id="KW-1133">Transmembrane helix</keyword>
<dbReference type="GO" id="GO:0007234">
    <property type="term" value="P:osmosensory signaling via phosphorelay pathway"/>
    <property type="evidence" value="ECO:0007669"/>
    <property type="project" value="TreeGrafter"/>
</dbReference>
<evidence type="ECO:0000313" key="16">
    <source>
        <dbReference type="EMBL" id="RKG99799.1"/>
    </source>
</evidence>
<dbReference type="InterPro" id="IPR003661">
    <property type="entry name" value="HisK_dim/P_dom"/>
</dbReference>
<dbReference type="CDD" id="cd00130">
    <property type="entry name" value="PAS"/>
    <property type="match status" value="2"/>
</dbReference>
<organism evidence="16 17">
    <name type="scientific">Corallococcus carmarthensis</name>
    <dbReference type="NCBI Taxonomy" id="2316728"/>
    <lineage>
        <taxon>Bacteria</taxon>
        <taxon>Pseudomonadati</taxon>
        <taxon>Myxococcota</taxon>
        <taxon>Myxococcia</taxon>
        <taxon>Myxococcales</taxon>
        <taxon>Cystobacterineae</taxon>
        <taxon>Myxococcaceae</taxon>
        <taxon>Corallococcus</taxon>
    </lineage>
</organism>
<dbReference type="Pfam" id="PF00989">
    <property type="entry name" value="PAS"/>
    <property type="match status" value="2"/>
</dbReference>
<evidence type="ECO:0000256" key="10">
    <source>
        <dbReference type="ARBA" id="ARBA00022989"/>
    </source>
</evidence>
<dbReference type="InterPro" id="IPR004358">
    <property type="entry name" value="Sig_transdc_His_kin-like_C"/>
</dbReference>
<evidence type="ECO:0000256" key="12">
    <source>
        <dbReference type="ARBA" id="ARBA00023136"/>
    </source>
</evidence>
<dbReference type="SMART" id="SM00091">
    <property type="entry name" value="PAS"/>
    <property type="match status" value="3"/>
</dbReference>
<evidence type="ECO:0000256" key="6">
    <source>
        <dbReference type="ARBA" id="ARBA00022692"/>
    </source>
</evidence>
<dbReference type="GO" id="GO:0016020">
    <property type="term" value="C:membrane"/>
    <property type="evidence" value="ECO:0007669"/>
    <property type="project" value="UniProtKB-SubCell"/>
</dbReference>
<dbReference type="InterPro" id="IPR036097">
    <property type="entry name" value="HisK_dim/P_sf"/>
</dbReference>
<evidence type="ECO:0000256" key="11">
    <source>
        <dbReference type="ARBA" id="ARBA00023012"/>
    </source>
</evidence>
<dbReference type="InterPro" id="IPR000700">
    <property type="entry name" value="PAS-assoc_C"/>
</dbReference>
<dbReference type="PANTHER" id="PTHR42878">
    <property type="entry name" value="TWO-COMPONENT HISTIDINE KINASE"/>
    <property type="match status" value="1"/>
</dbReference>
<keyword evidence="4" id="KW-0597">Phosphoprotein</keyword>
<dbReference type="Gene3D" id="3.30.565.10">
    <property type="entry name" value="Histidine kinase-like ATPase, C-terminal domain"/>
    <property type="match status" value="1"/>
</dbReference>
<dbReference type="InterPro" id="IPR005467">
    <property type="entry name" value="His_kinase_dom"/>
</dbReference>
<evidence type="ECO:0000256" key="3">
    <source>
        <dbReference type="ARBA" id="ARBA00012438"/>
    </source>
</evidence>
<feature type="domain" description="PAC" evidence="15">
    <location>
        <begin position="215"/>
        <end position="270"/>
    </location>
</feature>
<feature type="domain" description="PAC" evidence="15">
    <location>
        <begin position="85"/>
        <end position="137"/>
    </location>
</feature>
<keyword evidence="8" id="KW-0418">Kinase</keyword>
<dbReference type="SUPFAM" id="SSF55874">
    <property type="entry name" value="ATPase domain of HSP90 chaperone/DNA topoisomerase II/histidine kinase"/>
    <property type="match status" value="1"/>
</dbReference>
<dbReference type="PROSITE" id="PS50109">
    <property type="entry name" value="HIS_KIN"/>
    <property type="match status" value="1"/>
</dbReference>
<keyword evidence="5" id="KW-0808">Transferase</keyword>
<dbReference type="Proteomes" id="UP000268313">
    <property type="component" value="Unassembled WGS sequence"/>
</dbReference>